<name>A0A2P2NU82_RHIMU</name>
<dbReference type="EMBL" id="GGEC01065551">
    <property type="protein sequence ID" value="MBX46035.1"/>
    <property type="molecule type" value="Transcribed_RNA"/>
</dbReference>
<accession>A0A2P2NU82</accession>
<organism evidence="1">
    <name type="scientific">Rhizophora mucronata</name>
    <name type="common">Asiatic mangrove</name>
    <dbReference type="NCBI Taxonomy" id="61149"/>
    <lineage>
        <taxon>Eukaryota</taxon>
        <taxon>Viridiplantae</taxon>
        <taxon>Streptophyta</taxon>
        <taxon>Embryophyta</taxon>
        <taxon>Tracheophyta</taxon>
        <taxon>Spermatophyta</taxon>
        <taxon>Magnoliopsida</taxon>
        <taxon>eudicotyledons</taxon>
        <taxon>Gunneridae</taxon>
        <taxon>Pentapetalae</taxon>
        <taxon>rosids</taxon>
        <taxon>fabids</taxon>
        <taxon>Malpighiales</taxon>
        <taxon>Rhizophoraceae</taxon>
        <taxon>Rhizophora</taxon>
    </lineage>
</organism>
<protein>
    <submittedName>
        <fullName evidence="1">Uncharacterized protein</fullName>
    </submittedName>
</protein>
<dbReference type="AlphaFoldDB" id="A0A2P2NU82"/>
<sequence>MDFTKNVGQQAHWFIPRHCFSIFHFAVELLLELVVS</sequence>
<proteinExistence type="predicted"/>
<reference evidence="1" key="1">
    <citation type="submission" date="2018-02" db="EMBL/GenBank/DDBJ databases">
        <title>Rhizophora mucronata_Transcriptome.</title>
        <authorList>
            <person name="Meera S.P."/>
            <person name="Sreeshan A."/>
            <person name="Augustine A."/>
        </authorList>
    </citation>
    <scope>NUCLEOTIDE SEQUENCE</scope>
    <source>
        <tissue evidence="1">Leaf</tissue>
    </source>
</reference>
<evidence type="ECO:0000313" key="1">
    <source>
        <dbReference type="EMBL" id="MBX46035.1"/>
    </source>
</evidence>